<dbReference type="PROSITE" id="PS51186">
    <property type="entry name" value="GNAT"/>
    <property type="match status" value="1"/>
</dbReference>
<dbReference type="GO" id="GO:0016747">
    <property type="term" value="F:acyltransferase activity, transferring groups other than amino-acyl groups"/>
    <property type="evidence" value="ECO:0007669"/>
    <property type="project" value="InterPro"/>
</dbReference>
<comment type="caution">
    <text evidence="2">The sequence shown here is derived from an EMBL/GenBank/DDBJ whole genome shotgun (WGS) entry which is preliminary data.</text>
</comment>
<dbReference type="CDD" id="cd04301">
    <property type="entry name" value="NAT_SF"/>
    <property type="match status" value="1"/>
</dbReference>
<evidence type="ECO:0000259" key="1">
    <source>
        <dbReference type="PROSITE" id="PS51186"/>
    </source>
</evidence>
<evidence type="ECO:0000313" key="3">
    <source>
        <dbReference type="Proteomes" id="UP000541610"/>
    </source>
</evidence>
<dbReference type="InterPro" id="IPR016181">
    <property type="entry name" value="Acyl_CoA_acyltransferase"/>
</dbReference>
<name>A0A7J6PBD5_PEROL</name>
<protein>
    <recommendedName>
        <fullName evidence="1">N-acetyltransferase domain-containing protein</fullName>
    </recommendedName>
</protein>
<accession>A0A7J6PBD5</accession>
<gene>
    <name evidence="2" type="ORF">FOZ60_012804</name>
</gene>
<dbReference type="SUPFAM" id="SSF55729">
    <property type="entry name" value="Acyl-CoA N-acyltransferases (Nat)"/>
    <property type="match status" value="1"/>
</dbReference>
<dbReference type="Pfam" id="PF00583">
    <property type="entry name" value="Acetyltransf_1"/>
    <property type="match status" value="1"/>
</dbReference>
<dbReference type="PROSITE" id="PS51257">
    <property type="entry name" value="PROKAR_LIPOPROTEIN"/>
    <property type="match status" value="1"/>
</dbReference>
<evidence type="ECO:0000313" key="2">
    <source>
        <dbReference type="EMBL" id="KAF4692691.1"/>
    </source>
</evidence>
<organism evidence="2 3">
    <name type="scientific">Perkinsus olseni</name>
    <name type="common">Perkinsus atlanticus</name>
    <dbReference type="NCBI Taxonomy" id="32597"/>
    <lineage>
        <taxon>Eukaryota</taxon>
        <taxon>Sar</taxon>
        <taxon>Alveolata</taxon>
        <taxon>Perkinsozoa</taxon>
        <taxon>Perkinsea</taxon>
        <taxon>Perkinsida</taxon>
        <taxon>Perkinsidae</taxon>
        <taxon>Perkinsus</taxon>
    </lineage>
</organism>
<dbReference type="InterPro" id="IPR000182">
    <property type="entry name" value="GNAT_dom"/>
</dbReference>
<dbReference type="Gene3D" id="3.40.630.30">
    <property type="match status" value="1"/>
</dbReference>
<sequence>MLAGLARPTIFRPTLERLASGVPSSVLSGSCLSPYPTLTMVRFHNTQAFVAPLNGPKSQEDAEAEKACTKVTWVVVASVEFGLVKGGDDWEFVGLPSLRVKEDWRSRGVGSELLKALVEYVHAVGSPQVEFLWILAEDHHVDVNEACNGAGFEAYPIDDAFTIRTYAYPEDDKPTGDSRALPVIPDPMPNNYC</sequence>
<feature type="domain" description="N-acetyltransferase" evidence="1">
    <location>
        <begin position="33"/>
        <end position="175"/>
    </location>
</feature>
<dbReference type="AlphaFoldDB" id="A0A7J6PBD5"/>
<reference evidence="2 3" key="1">
    <citation type="submission" date="2020-04" db="EMBL/GenBank/DDBJ databases">
        <title>Perkinsus olseni comparative genomics.</title>
        <authorList>
            <person name="Bogema D.R."/>
        </authorList>
    </citation>
    <scope>NUCLEOTIDE SEQUENCE [LARGE SCALE GENOMIC DNA]</scope>
    <source>
        <strain evidence="2">00978-12</strain>
    </source>
</reference>
<proteinExistence type="predicted"/>
<dbReference type="Proteomes" id="UP000541610">
    <property type="component" value="Unassembled WGS sequence"/>
</dbReference>
<dbReference type="EMBL" id="JABANP010000056">
    <property type="protein sequence ID" value="KAF4692691.1"/>
    <property type="molecule type" value="Genomic_DNA"/>
</dbReference>